<dbReference type="KEGG" id="lfa:LFA_pA0178"/>
<evidence type="ECO:0000313" key="3">
    <source>
        <dbReference type="Proteomes" id="UP000032430"/>
    </source>
</evidence>
<accession>A0A098GCT3</accession>
<feature type="domain" description="Resolvase/invertase-type recombinase catalytic" evidence="1">
    <location>
        <begin position="1"/>
        <end position="63"/>
    </location>
</feature>
<protein>
    <submittedName>
        <fullName evidence="2">Resolvase</fullName>
    </submittedName>
</protein>
<gene>
    <name evidence="2" type="ORF">LFA_pA0178</name>
</gene>
<sequence length="125" mass="13679">MVKLMTEIGGLGRICPVPVITPIDTTTAQGRLMFNLFASLAEFEKDLIRERTMAGLSSARARGRTGGRPQGLTKQATEKACAAEALYRQGELTSEKIALQLGISKPTLYKYLKFRCVPIGFKDAQ</sequence>
<dbReference type="Pfam" id="PF00239">
    <property type="entry name" value="Resolvase"/>
    <property type="match status" value="1"/>
</dbReference>
<dbReference type="GO" id="GO:0003677">
    <property type="term" value="F:DNA binding"/>
    <property type="evidence" value="ECO:0007669"/>
    <property type="project" value="InterPro"/>
</dbReference>
<dbReference type="InterPro" id="IPR006119">
    <property type="entry name" value="Resolv_N"/>
</dbReference>
<keyword evidence="2" id="KW-0614">Plasmid</keyword>
<proteinExistence type="predicted"/>
<geneLocation type="plasmid" evidence="3">
    <name>LLAP10_pA</name>
</geneLocation>
<dbReference type="Gene3D" id="1.10.10.60">
    <property type="entry name" value="Homeodomain-like"/>
    <property type="match status" value="1"/>
</dbReference>
<dbReference type="Gene3D" id="3.40.50.1390">
    <property type="entry name" value="Resolvase, N-terminal catalytic domain"/>
    <property type="match status" value="1"/>
</dbReference>
<evidence type="ECO:0000313" key="2">
    <source>
        <dbReference type="EMBL" id="CEG59276.1"/>
    </source>
</evidence>
<dbReference type="InterPro" id="IPR006120">
    <property type="entry name" value="Resolvase_HTH_dom"/>
</dbReference>
<dbReference type="AlphaFoldDB" id="A0A098GCT3"/>
<dbReference type="SUPFAM" id="SSF53041">
    <property type="entry name" value="Resolvase-like"/>
    <property type="match status" value="1"/>
</dbReference>
<dbReference type="GO" id="GO:0000150">
    <property type="term" value="F:DNA strand exchange activity"/>
    <property type="evidence" value="ECO:0007669"/>
    <property type="project" value="InterPro"/>
</dbReference>
<keyword evidence="3" id="KW-1185">Reference proteome</keyword>
<dbReference type="InterPro" id="IPR036162">
    <property type="entry name" value="Resolvase-like_N_sf"/>
</dbReference>
<dbReference type="EMBL" id="LN614828">
    <property type="protein sequence ID" value="CEG59276.1"/>
    <property type="molecule type" value="Genomic_DNA"/>
</dbReference>
<dbReference type="HOGENOM" id="CLU_1989846_0_0_6"/>
<reference evidence="3" key="1">
    <citation type="submission" date="2014-09" db="EMBL/GenBank/DDBJ databases">
        <authorList>
            <person name="Gomez-Valero L."/>
        </authorList>
    </citation>
    <scope>NUCLEOTIDE SEQUENCE [LARGE SCALE GENOMIC DNA]</scope>
    <source>
        <strain evidence="3">ATCC700992</strain>
        <plasmid evidence="3">LLAP10_pA</plasmid>
    </source>
</reference>
<dbReference type="OrthoDB" id="9797501at2"/>
<evidence type="ECO:0000259" key="1">
    <source>
        <dbReference type="PROSITE" id="PS51736"/>
    </source>
</evidence>
<dbReference type="Proteomes" id="UP000032430">
    <property type="component" value="Plasmid II"/>
</dbReference>
<name>A0A098GCT3_9GAMM</name>
<dbReference type="Pfam" id="PF02796">
    <property type="entry name" value="HTH_7"/>
    <property type="match status" value="1"/>
</dbReference>
<organism evidence="2 3">
    <name type="scientific">Legionella fallonii LLAP-10</name>
    <dbReference type="NCBI Taxonomy" id="1212491"/>
    <lineage>
        <taxon>Bacteria</taxon>
        <taxon>Pseudomonadati</taxon>
        <taxon>Pseudomonadota</taxon>
        <taxon>Gammaproteobacteria</taxon>
        <taxon>Legionellales</taxon>
        <taxon>Legionellaceae</taxon>
        <taxon>Legionella</taxon>
    </lineage>
</organism>
<dbReference type="PROSITE" id="PS51736">
    <property type="entry name" value="RECOMBINASES_3"/>
    <property type="match status" value="1"/>
</dbReference>